<proteinExistence type="predicted"/>
<evidence type="ECO:0000313" key="1">
    <source>
        <dbReference type="EMBL" id="MBN8121863.1"/>
    </source>
</evidence>
<dbReference type="Proteomes" id="UP000664056">
    <property type="component" value="Unassembled WGS sequence"/>
</dbReference>
<sequence>MHTPKLLEADIKARLITHLYNKGHLSDDSLVISELTIGGFSRRVDLVVATPNGLTAYEIKSASDNLNRLTGQVEDYLKYFDKVIVVADTKHTPQALKSTDKNVGILEVSGNKFTIRRRGIKSKVSNKSSLISFLTATEISKLATSSFKSSNRARQRNEVLKTISIKRLRTEVYKYLQRKFSLTSKNLLEKLNSDTELSTQDIEELSIYIADRRLQNEKKAQKSQLWSTWEAELSLSA</sequence>
<comment type="caution">
    <text evidence="1">The sequence shown here is derived from an EMBL/GenBank/DDBJ whole genome shotgun (WGS) entry which is preliminary data.</text>
</comment>
<name>A0AAW4H9H3_VIBVL</name>
<dbReference type="AlphaFoldDB" id="A0AAW4H9H3"/>
<gene>
    <name evidence="1" type="ORF">J0J18_08975</name>
</gene>
<reference evidence="1" key="1">
    <citation type="submission" date="2021-03" db="EMBL/GenBank/DDBJ databases">
        <title>Study of the foodborne Vibrio vulnificus isolates from China.</title>
        <authorList>
            <person name="Zheng Z."/>
            <person name="Ye L."/>
        </authorList>
    </citation>
    <scope>NUCLEOTIDE SEQUENCE</scope>
    <source>
        <strain evidence="1">Vv1582</strain>
    </source>
</reference>
<accession>A0AAW4H9H3</accession>
<organism evidence="1 2">
    <name type="scientific">Vibrio vulnificus</name>
    <dbReference type="NCBI Taxonomy" id="672"/>
    <lineage>
        <taxon>Bacteria</taxon>
        <taxon>Pseudomonadati</taxon>
        <taxon>Pseudomonadota</taxon>
        <taxon>Gammaproteobacteria</taxon>
        <taxon>Vibrionales</taxon>
        <taxon>Vibrionaceae</taxon>
        <taxon>Vibrio</taxon>
    </lineage>
</organism>
<dbReference type="RefSeq" id="WP_080526012.1">
    <property type="nucleotide sequence ID" value="NZ_JAFKOQ010000004.1"/>
</dbReference>
<dbReference type="NCBIfam" id="NF033832">
    <property type="entry name" value="sce7726_fam"/>
    <property type="match status" value="1"/>
</dbReference>
<evidence type="ECO:0000313" key="2">
    <source>
        <dbReference type="Proteomes" id="UP000664056"/>
    </source>
</evidence>
<dbReference type="InterPro" id="IPR047729">
    <property type="entry name" value="Sce7726-like"/>
</dbReference>
<protein>
    <submittedName>
        <fullName evidence="1">Sce7726 family protein</fullName>
    </submittedName>
</protein>
<dbReference type="EMBL" id="JAFKOQ010000004">
    <property type="protein sequence ID" value="MBN8121863.1"/>
    <property type="molecule type" value="Genomic_DNA"/>
</dbReference>